<dbReference type="GO" id="GO:0004866">
    <property type="term" value="F:endopeptidase inhibitor activity"/>
    <property type="evidence" value="ECO:0007669"/>
    <property type="project" value="InterPro"/>
</dbReference>
<dbReference type="PROSITE" id="PS00283">
    <property type="entry name" value="SOYBEAN_KUNITZ"/>
    <property type="match status" value="1"/>
</dbReference>
<evidence type="ECO:0000313" key="2">
    <source>
        <dbReference type="EMBL" id="ESR45425.1"/>
    </source>
</evidence>
<keyword evidence="1" id="KW-0732">Signal</keyword>
<dbReference type="InterPro" id="IPR011065">
    <property type="entry name" value="Kunitz_inhibitor_STI-like_sf"/>
</dbReference>
<dbReference type="Proteomes" id="UP000030687">
    <property type="component" value="Unassembled WGS sequence"/>
</dbReference>
<proteinExistence type="predicted"/>
<feature type="chain" id="PRO_5004729651" description="Miraculin-like protein 2" evidence="1">
    <location>
        <begin position="21"/>
        <end position="224"/>
    </location>
</feature>
<evidence type="ECO:0000313" key="3">
    <source>
        <dbReference type="Proteomes" id="UP000030687"/>
    </source>
</evidence>
<reference evidence="2 3" key="1">
    <citation type="submission" date="2013-10" db="EMBL/GenBank/DDBJ databases">
        <authorList>
            <consortium name="International Citrus Genome Consortium"/>
            <person name="Jenkins J."/>
            <person name="Schmutz J."/>
            <person name="Prochnik S."/>
            <person name="Rokhsar D."/>
            <person name="Gmitter F."/>
            <person name="Ollitrault P."/>
            <person name="Machado M."/>
            <person name="Talon M."/>
            <person name="Wincker P."/>
            <person name="Jaillon O."/>
            <person name="Morgante M."/>
        </authorList>
    </citation>
    <scope>NUCLEOTIDE SEQUENCE</scope>
    <source>
        <strain evidence="3">cv. Clemenules</strain>
    </source>
</reference>
<dbReference type="EMBL" id="KI536799">
    <property type="protein sequence ID" value="ESR45425.1"/>
    <property type="molecule type" value="Genomic_DNA"/>
</dbReference>
<dbReference type="PANTHER" id="PTHR33107:SF5">
    <property type="entry name" value="KUNITZ TRYPSIN INHIBITOR 5"/>
    <property type="match status" value="1"/>
</dbReference>
<dbReference type="AlphaFoldDB" id="V4T201"/>
<dbReference type="eggNOG" id="ENOG502QWSQ">
    <property type="taxonomic scope" value="Eukaryota"/>
</dbReference>
<dbReference type="KEGG" id="cic:CICLE_v10002395mg"/>
<feature type="signal peptide" evidence="1">
    <location>
        <begin position="1"/>
        <end position="20"/>
    </location>
</feature>
<accession>V4T201</accession>
<dbReference type="SMART" id="SM00452">
    <property type="entry name" value="STI"/>
    <property type="match status" value="1"/>
</dbReference>
<dbReference type="InParanoid" id="V4T201"/>
<dbReference type="Pfam" id="PF00197">
    <property type="entry name" value="Kunitz_legume"/>
    <property type="match status" value="1"/>
</dbReference>
<dbReference type="InterPro" id="IPR002160">
    <property type="entry name" value="Prot_inh_Kunz-lg"/>
</dbReference>
<dbReference type="MEROPS" id="I03.030"/>
<evidence type="ECO:0000256" key="1">
    <source>
        <dbReference type="SAM" id="SignalP"/>
    </source>
</evidence>
<name>V4T201_CITCL</name>
<dbReference type="Gramene" id="ESR45425">
    <property type="protein sequence ID" value="ESR45425"/>
    <property type="gene ID" value="CICLE_v10002395mg"/>
</dbReference>
<keyword evidence="3" id="KW-1185">Reference proteome</keyword>
<dbReference type="PRINTS" id="PR00291">
    <property type="entry name" value="KUNITZINHBTR"/>
</dbReference>
<organism evidence="2 3">
    <name type="scientific">Citrus clementina</name>
    <name type="common">Clementine</name>
    <name type="synonym">Citrus deliciosa x Citrus sinensis</name>
    <dbReference type="NCBI Taxonomy" id="85681"/>
    <lineage>
        <taxon>Eukaryota</taxon>
        <taxon>Viridiplantae</taxon>
        <taxon>Streptophyta</taxon>
        <taxon>Embryophyta</taxon>
        <taxon>Tracheophyta</taxon>
        <taxon>Spermatophyta</taxon>
        <taxon>Magnoliopsida</taxon>
        <taxon>eudicotyledons</taxon>
        <taxon>Gunneridae</taxon>
        <taxon>Pentapetalae</taxon>
        <taxon>rosids</taxon>
        <taxon>malvids</taxon>
        <taxon>Sapindales</taxon>
        <taxon>Rutaceae</taxon>
        <taxon>Aurantioideae</taxon>
        <taxon>Citrus</taxon>
    </lineage>
</organism>
<sequence length="224" mass="24675">MKTSFVVKLSFLILALATKAQLGTSESEPVLDVYGNKVESNLEYKLLEVKNGTSGGFSIHGGTSGECPLDVVQLSSPTERDHYVRLLPFDNSTVVRESTDLNLIEPVWTVGNYNDSLGKWFLTTGGIIGHPGAKTLLNWFKLEKVSVSIYNLVHCPSVCDSCVKLCNKVGIFYVDGVRRLVLVRDDDQPLRLVLFPAPNPSRSSMGKKMTIDSVAFWTEGSRDC</sequence>
<evidence type="ECO:0008006" key="4">
    <source>
        <dbReference type="Google" id="ProtNLM"/>
    </source>
</evidence>
<gene>
    <name evidence="2" type="ORF">CICLE_v10002395mg</name>
</gene>
<dbReference type="Gene3D" id="2.80.10.50">
    <property type="match status" value="1"/>
</dbReference>
<dbReference type="SUPFAM" id="SSF50386">
    <property type="entry name" value="STI-like"/>
    <property type="match status" value="1"/>
</dbReference>
<protein>
    <recommendedName>
        <fullName evidence="4">Miraculin-like protein 2</fullName>
    </recommendedName>
</protein>
<dbReference type="PANTHER" id="PTHR33107">
    <property type="entry name" value="KUNITZ TRYPSIN INHIBITOR 2"/>
    <property type="match status" value="1"/>
</dbReference>